<reference evidence="5 6" key="1">
    <citation type="submission" date="2016-06" db="EMBL/GenBank/DDBJ databases">
        <title>Living apart together: crosstalk between the core and supernumerary genomes in a fungal plant pathogen.</title>
        <authorList>
            <person name="Vanheule A."/>
            <person name="Audenaert K."/>
            <person name="Warris S."/>
            <person name="Van De Geest H."/>
            <person name="Schijlen E."/>
            <person name="Hofte M."/>
            <person name="De Saeger S."/>
            <person name="Haesaert G."/>
            <person name="Waalwijk C."/>
            <person name="Van Der Lee T."/>
        </authorList>
    </citation>
    <scope>NUCLEOTIDE SEQUENCE [LARGE SCALE GENOMIC DNA]</scope>
    <source>
        <strain evidence="5 6">2516</strain>
    </source>
</reference>
<dbReference type="Proteomes" id="UP000091967">
    <property type="component" value="Unassembled WGS sequence"/>
</dbReference>
<evidence type="ECO:0000256" key="3">
    <source>
        <dbReference type="SAM" id="MobiDB-lite"/>
    </source>
</evidence>
<feature type="region of interest" description="Disordered" evidence="3">
    <location>
        <begin position="1"/>
        <end position="43"/>
    </location>
</feature>
<dbReference type="GO" id="GO:0006351">
    <property type="term" value="P:DNA-templated transcription"/>
    <property type="evidence" value="ECO:0007669"/>
    <property type="project" value="InterPro"/>
</dbReference>
<keyword evidence="2" id="KW-0539">Nucleus</keyword>
<dbReference type="PANTHER" id="PTHR47256">
    <property type="entry name" value="ZN(II)2CYS6 TRANSCRIPTION FACTOR (EUROFUNG)-RELATED"/>
    <property type="match status" value="1"/>
</dbReference>
<organism evidence="5 6">
    <name type="scientific">Fusarium poae</name>
    <dbReference type="NCBI Taxonomy" id="36050"/>
    <lineage>
        <taxon>Eukaryota</taxon>
        <taxon>Fungi</taxon>
        <taxon>Dikarya</taxon>
        <taxon>Ascomycota</taxon>
        <taxon>Pezizomycotina</taxon>
        <taxon>Sordariomycetes</taxon>
        <taxon>Hypocreomycetidae</taxon>
        <taxon>Hypocreales</taxon>
        <taxon>Nectriaceae</taxon>
        <taxon>Fusarium</taxon>
    </lineage>
</organism>
<dbReference type="InterPro" id="IPR007219">
    <property type="entry name" value="XnlR_reg_dom"/>
</dbReference>
<comment type="caution">
    <text evidence="5">The sequence shown here is derived from an EMBL/GenBank/DDBJ whole genome shotgun (WGS) entry which is preliminary data.</text>
</comment>
<dbReference type="GO" id="GO:0003677">
    <property type="term" value="F:DNA binding"/>
    <property type="evidence" value="ECO:0007669"/>
    <property type="project" value="InterPro"/>
</dbReference>
<dbReference type="PANTHER" id="PTHR47256:SF1">
    <property type="entry name" value="ZN(II)2CYS6 TRANSCRIPTION FACTOR (EUROFUNG)"/>
    <property type="match status" value="1"/>
</dbReference>
<keyword evidence="6" id="KW-1185">Reference proteome</keyword>
<dbReference type="SUPFAM" id="SSF57701">
    <property type="entry name" value="Zn2/Cys6 DNA-binding domain"/>
    <property type="match status" value="1"/>
</dbReference>
<dbReference type="InterPro" id="IPR036864">
    <property type="entry name" value="Zn2-C6_fun-type_DNA-bd_sf"/>
</dbReference>
<dbReference type="EMBL" id="LYXU01000003">
    <property type="protein sequence ID" value="OBS21503.1"/>
    <property type="molecule type" value="Genomic_DNA"/>
</dbReference>
<dbReference type="Gene3D" id="4.10.240.10">
    <property type="entry name" value="Zn(2)-C6 fungal-type DNA-binding domain"/>
    <property type="match status" value="1"/>
</dbReference>
<protein>
    <recommendedName>
        <fullName evidence="4">Zn(2)-C6 fungal-type domain-containing protein</fullName>
    </recommendedName>
</protein>
<dbReference type="InterPro" id="IPR001138">
    <property type="entry name" value="Zn2Cys6_DnaBD"/>
</dbReference>
<proteinExistence type="predicted"/>
<evidence type="ECO:0000259" key="4">
    <source>
        <dbReference type="PROSITE" id="PS50048"/>
    </source>
</evidence>
<dbReference type="SMART" id="SM00066">
    <property type="entry name" value="GAL4"/>
    <property type="match status" value="1"/>
</dbReference>
<sequence>MTSQTDSRTSDVSSSPALELNPVDNLRPLIPAPRPPPVDDNVSNHPYRTAPLARKRAPVSIACDPCRQKKIKCNGGRPLCSQCRSRKIECVYRQTQDTDLREKFDALLESHPAFIVYRAIQSRSQAESLEIVRRIRSGVDAETLMRQLTTADLLFQVQLEPETRSRYQFIYSPLMPRYLQKATNPFMESLIHEWSHRDDASLIASPTLPEPDLGYKAHYLRPHHAALIVDSRLDDIEPSRWTSVKASDNTMRELLRFYFLQEYDCFTFFHKDYFLDDMLSGSNTFCSPLLVNAVLAVACQCRNFTSEPAAFWDPRSLGYAFLEEARRLWILETIRDRSLTSLQAALVLNSVVNMFDMDPLSKAYLVQAIKMAQELELFEPTTYIMNKKLKNSYDLTAWSLFHWQCTLSYQFMTVPVLKAPPRNSMPSPQRDPEWFGEIWLKYPSSSVLIPLQIGTTFKARMDFAVVLNDAMLAIHQGVPEGELTMNGPMRIIEAIQKLELWQKNLPESLGPTEIVFPSQLKIYLHFSYVLVQLFEILARQEHTRLPSDLNHDELCQSLSKCRGQFETILRIHYLRHSFEYGNMMLTRFLSMLAFLALNKLENLEVEPGDPSTMFDLDVGDTDPKEARATLLIAQKGLSDQGRGYYLPKTLLQDVLRHMTASDAAVLQSIIMIPPESPSESQQRKIFLEGHCPPDIIQIANDSSKQPEGSWIRRFAILTLGEKCGQSILGMISGGKDG</sequence>
<accession>A0A1B8ALT5</accession>
<feature type="domain" description="Zn(2)-C6 fungal-type" evidence="4">
    <location>
        <begin position="62"/>
        <end position="92"/>
    </location>
</feature>
<dbReference type="GO" id="GO:0000981">
    <property type="term" value="F:DNA-binding transcription factor activity, RNA polymerase II-specific"/>
    <property type="evidence" value="ECO:0007669"/>
    <property type="project" value="InterPro"/>
</dbReference>
<name>A0A1B8ALT5_FUSPO</name>
<dbReference type="CDD" id="cd12148">
    <property type="entry name" value="fungal_TF_MHR"/>
    <property type="match status" value="1"/>
</dbReference>
<dbReference type="GO" id="GO:0008270">
    <property type="term" value="F:zinc ion binding"/>
    <property type="evidence" value="ECO:0007669"/>
    <property type="project" value="InterPro"/>
</dbReference>
<dbReference type="InterPro" id="IPR053187">
    <property type="entry name" value="Notoamide_regulator"/>
</dbReference>
<keyword evidence="1" id="KW-0479">Metal-binding</keyword>
<dbReference type="PROSITE" id="PS50048">
    <property type="entry name" value="ZN2_CY6_FUNGAL_2"/>
    <property type="match status" value="1"/>
</dbReference>
<feature type="compositionally biased region" description="Polar residues" evidence="3">
    <location>
        <begin position="1"/>
        <end position="16"/>
    </location>
</feature>
<evidence type="ECO:0000256" key="1">
    <source>
        <dbReference type="ARBA" id="ARBA00022723"/>
    </source>
</evidence>
<dbReference type="STRING" id="36050.A0A1B8ALT5"/>
<dbReference type="Pfam" id="PF04082">
    <property type="entry name" value="Fungal_trans"/>
    <property type="match status" value="1"/>
</dbReference>
<evidence type="ECO:0000313" key="6">
    <source>
        <dbReference type="Proteomes" id="UP000091967"/>
    </source>
</evidence>
<evidence type="ECO:0000313" key="5">
    <source>
        <dbReference type="EMBL" id="OBS21503.1"/>
    </source>
</evidence>
<dbReference type="Pfam" id="PF00172">
    <property type="entry name" value="Zn_clus"/>
    <property type="match status" value="1"/>
</dbReference>
<dbReference type="OMA" id="SLIHEWS"/>
<gene>
    <name evidence="5" type="ORF">FPOA_07841</name>
</gene>
<dbReference type="AlphaFoldDB" id="A0A1B8ALT5"/>
<dbReference type="CDD" id="cd00067">
    <property type="entry name" value="GAL4"/>
    <property type="match status" value="1"/>
</dbReference>
<dbReference type="PROSITE" id="PS00463">
    <property type="entry name" value="ZN2_CY6_FUNGAL_1"/>
    <property type="match status" value="1"/>
</dbReference>
<evidence type="ECO:0000256" key="2">
    <source>
        <dbReference type="ARBA" id="ARBA00023242"/>
    </source>
</evidence>